<gene>
    <name evidence="2" type="ORF">PISMIDRAFT_10806</name>
</gene>
<reference evidence="2 3" key="1">
    <citation type="submission" date="2014-04" db="EMBL/GenBank/DDBJ databases">
        <authorList>
            <consortium name="DOE Joint Genome Institute"/>
            <person name="Kuo A."/>
            <person name="Kohler A."/>
            <person name="Costa M.D."/>
            <person name="Nagy L.G."/>
            <person name="Floudas D."/>
            <person name="Copeland A."/>
            <person name="Barry K.W."/>
            <person name="Cichocki N."/>
            <person name="Veneault-Fourrey C."/>
            <person name="LaButti K."/>
            <person name="Lindquist E.A."/>
            <person name="Lipzen A."/>
            <person name="Lundell T."/>
            <person name="Morin E."/>
            <person name="Murat C."/>
            <person name="Sun H."/>
            <person name="Tunlid A."/>
            <person name="Henrissat B."/>
            <person name="Grigoriev I.V."/>
            <person name="Hibbett D.S."/>
            <person name="Martin F."/>
            <person name="Nordberg H.P."/>
            <person name="Cantor M.N."/>
            <person name="Hua S.X."/>
        </authorList>
    </citation>
    <scope>NUCLEOTIDE SEQUENCE [LARGE SCALE GENOMIC DNA]</scope>
    <source>
        <strain evidence="2 3">441</strain>
    </source>
</reference>
<proteinExistence type="predicted"/>
<accession>A0A0C9YFM0</accession>
<dbReference type="HOGENOM" id="CLU_2513511_0_0_1"/>
<protein>
    <submittedName>
        <fullName evidence="2">Uncharacterized protein</fullName>
    </submittedName>
</protein>
<sequence>MPSSFSLDADETMSSGILSNIVSVARAVQAIIQGQREFRDAFLKTVAQMPVNPPSAAAQSQSAAPAKVKVASPDPSDGSMLLLTS</sequence>
<name>A0A0C9YFM0_9AGAM</name>
<evidence type="ECO:0000313" key="3">
    <source>
        <dbReference type="Proteomes" id="UP000054018"/>
    </source>
</evidence>
<feature type="compositionally biased region" description="Low complexity" evidence="1">
    <location>
        <begin position="54"/>
        <end position="66"/>
    </location>
</feature>
<evidence type="ECO:0000313" key="2">
    <source>
        <dbReference type="EMBL" id="KIK23680.1"/>
    </source>
</evidence>
<dbReference type="Proteomes" id="UP000054018">
    <property type="component" value="Unassembled WGS sequence"/>
</dbReference>
<reference evidence="3" key="2">
    <citation type="submission" date="2015-01" db="EMBL/GenBank/DDBJ databases">
        <title>Evolutionary Origins and Diversification of the Mycorrhizal Mutualists.</title>
        <authorList>
            <consortium name="DOE Joint Genome Institute"/>
            <consortium name="Mycorrhizal Genomics Consortium"/>
            <person name="Kohler A."/>
            <person name="Kuo A."/>
            <person name="Nagy L.G."/>
            <person name="Floudas D."/>
            <person name="Copeland A."/>
            <person name="Barry K.W."/>
            <person name="Cichocki N."/>
            <person name="Veneault-Fourrey C."/>
            <person name="LaButti K."/>
            <person name="Lindquist E.A."/>
            <person name="Lipzen A."/>
            <person name="Lundell T."/>
            <person name="Morin E."/>
            <person name="Murat C."/>
            <person name="Riley R."/>
            <person name="Ohm R."/>
            <person name="Sun H."/>
            <person name="Tunlid A."/>
            <person name="Henrissat B."/>
            <person name="Grigoriev I.V."/>
            <person name="Hibbett D.S."/>
            <person name="Martin F."/>
        </authorList>
    </citation>
    <scope>NUCLEOTIDE SEQUENCE [LARGE SCALE GENOMIC DNA]</scope>
    <source>
        <strain evidence="3">441</strain>
    </source>
</reference>
<dbReference type="AlphaFoldDB" id="A0A0C9YFM0"/>
<evidence type="ECO:0000256" key="1">
    <source>
        <dbReference type="SAM" id="MobiDB-lite"/>
    </source>
</evidence>
<keyword evidence="3" id="KW-1185">Reference proteome</keyword>
<dbReference type="EMBL" id="KN833724">
    <property type="protein sequence ID" value="KIK23680.1"/>
    <property type="molecule type" value="Genomic_DNA"/>
</dbReference>
<feature type="region of interest" description="Disordered" evidence="1">
    <location>
        <begin position="52"/>
        <end position="85"/>
    </location>
</feature>
<organism evidence="2 3">
    <name type="scientific">Pisolithus microcarpus 441</name>
    <dbReference type="NCBI Taxonomy" id="765257"/>
    <lineage>
        <taxon>Eukaryota</taxon>
        <taxon>Fungi</taxon>
        <taxon>Dikarya</taxon>
        <taxon>Basidiomycota</taxon>
        <taxon>Agaricomycotina</taxon>
        <taxon>Agaricomycetes</taxon>
        <taxon>Agaricomycetidae</taxon>
        <taxon>Boletales</taxon>
        <taxon>Sclerodermatineae</taxon>
        <taxon>Pisolithaceae</taxon>
        <taxon>Pisolithus</taxon>
    </lineage>
</organism>